<dbReference type="InterPro" id="IPR045186">
    <property type="entry name" value="Indole-3-glycerol_P_synth"/>
</dbReference>
<evidence type="ECO:0000256" key="2">
    <source>
        <dbReference type="ARBA" id="ARBA00004696"/>
    </source>
</evidence>
<dbReference type="UniPathway" id="UPA00035">
    <property type="reaction ID" value="UER00043"/>
</dbReference>
<evidence type="ECO:0000256" key="4">
    <source>
        <dbReference type="ARBA" id="ARBA00022605"/>
    </source>
</evidence>
<evidence type="ECO:0000256" key="6">
    <source>
        <dbReference type="ARBA" id="ARBA00022822"/>
    </source>
</evidence>
<evidence type="ECO:0000256" key="5">
    <source>
        <dbReference type="ARBA" id="ARBA00022793"/>
    </source>
</evidence>
<dbReference type="AlphaFoldDB" id="A0A6N2R3D0"/>
<dbReference type="CDD" id="cd00331">
    <property type="entry name" value="IGPS"/>
    <property type="match status" value="1"/>
</dbReference>
<dbReference type="RefSeq" id="WP_006565658.1">
    <property type="nucleotide sequence ID" value="NZ_BAABZP010000001.1"/>
</dbReference>
<dbReference type="GO" id="GO:0004425">
    <property type="term" value="F:indole-3-glycerol-phosphate synthase activity"/>
    <property type="evidence" value="ECO:0007669"/>
    <property type="project" value="UniProtKB-UniRule"/>
</dbReference>
<comment type="catalytic activity">
    <reaction evidence="1 9">
        <text>1-(2-carboxyphenylamino)-1-deoxy-D-ribulose 5-phosphate + H(+) = (1S,2R)-1-C-(indol-3-yl)glycerol 3-phosphate + CO2 + H2O</text>
        <dbReference type="Rhea" id="RHEA:23476"/>
        <dbReference type="ChEBI" id="CHEBI:15377"/>
        <dbReference type="ChEBI" id="CHEBI:15378"/>
        <dbReference type="ChEBI" id="CHEBI:16526"/>
        <dbReference type="ChEBI" id="CHEBI:58613"/>
        <dbReference type="ChEBI" id="CHEBI:58866"/>
        <dbReference type="EC" id="4.1.1.48"/>
    </reaction>
</comment>
<dbReference type="EMBL" id="CACRSQ010000002">
    <property type="protein sequence ID" value="VYS75563.1"/>
    <property type="molecule type" value="Genomic_DNA"/>
</dbReference>
<dbReference type="NCBIfam" id="NF001377">
    <property type="entry name" value="PRK00278.2-4"/>
    <property type="match status" value="1"/>
</dbReference>
<feature type="domain" description="Indole-3-glycerol phosphate synthase" evidence="10">
    <location>
        <begin position="3"/>
        <end position="255"/>
    </location>
</feature>
<comment type="pathway">
    <text evidence="2 9">Amino-acid biosynthesis; L-tryptophan biosynthesis; L-tryptophan from chorismate: step 4/5.</text>
</comment>
<evidence type="ECO:0000256" key="3">
    <source>
        <dbReference type="ARBA" id="ARBA00008737"/>
    </source>
</evidence>
<organism evidence="11">
    <name type="scientific">Anaerostipes caccae</name>
    <dbReference type="NCBI Taxonomy" id="105841"/>
    <lineage>
        <taxon>Bacteria</taxon>
        <taxon>Bacillati</taxon>
        <taxon>Bacillota</taxon>
        <taxon>Clostridia</taxon>
        <taxon>Lachnospirales</taxon>
        <taxon>Lachnospiraceae</taxon>
        <taxon>Anaerostipes</taxon>
    </lineage>
</organism>
<keyword evidence="5 9" id="KW-0210">Decarboxylase</keyword>
<gene>
    <name evidence="9 11" type="primary">trpC</name>
    <name evidence="11" type="ORF">ACLFYP115_00253</name>
</gene>
<dbReference type="InterPro" id="IPR001468">
    <property type="entry name" value="Indole-3-GlycerolPSynthase_CS"/>
</dbReference>
<evidence type="ECO:0000259" key="10">
    <source>
        <dbReference type="Pfam" id="PF00218"/>
    </source>
</evidence>
<keyword evidence="6 9" id="KW-0822">Tryptophan biosynthesis</keyword>
<evidence type="ECO:0000256" key="7">
    <source>
        <dbReference type="ARBA" id="ARBA00023141"/>
    </source>
</evidence>
<dbReference type="GO" id="GO:0004640">
    <property type="term" value="F:phosphoribosylanthranilate isomerase activity"/>
    <property type="evidence" value="ECO:0007669"/>
    <property type="project" value="TreeGrafter"/>
</dbReference>
<proteinExistence type="inferred from homology"/>
<sequence>MILDDIVEKRKEQLEREKENFPLEDMKEMALHSKRVSLDFKAALKADGISIISEVKKASPSKGIISEDFRPTEQAKAYEEAGADAISCLTEEHFFKGASKYLADIRASVNLPILRKDFIFDEYQIYEAKVLGADAVLLIAAILSEVKLLKLSWLAASLGLFCLTEVHNEEELQKVIRCKCDIIGINNRDLKTFHVDLNTTKRLAKLVPYDAVLVSESGMKNGDDIKEVKEYGADAVLIGETLMRSGDIKNTINELRGSL</sequence>
<dbReference type="PANTHER" id="PTHR22854">
    <property type="entry name" value="TRYPTOPHAN BIOSYNTHESIS PROTEIN"/>
    <property type="match status" value="1"/>
</dbReference>
<keyword evidence="7 9" id="KW-0057">Aromatic amino acid biosynthesis</keyword>
<evidence type="ECO:0000313" key="11">
    <source>
        <dbReference type="EMBL" id="VYS75563.1"/>
    </source>
</evidence>
<keyword evidence="8 9" id="KW-0456">Lyase</keyword>
<dbReference type="InterPro" id="IPR013785">
    <property type="entry name" value="Aldolase_TIM"/>
</dbReference>
<dbReference type="SUPFAM" id="SSF51366">
    <property type="entry name" value="Ribulose-phoshate binding barrel"/>
    <property type="match status" value="1"/>
</dbReference>
<dbReference type="InterPro" id="IPR011060">
    <property type="entry name" value="RibuloseP-bd_barrel"/>
</dbReference>
<dbReference type="Gene3D" id="3.20.20.70">
    <property type="entry name" value="Aldolase class I"/>
    <property type="match status" value="1"/>
</dbReference>
<evidence type="ECO:0000256" key="1">
    <source>
        <dbReference type="ARBA" id="ARBA00001633"/>
    </source>
</evidence>
<evidence type="ECO:0000256" key="9">
    <source>
        <dbReference type="HAMAP-Rule" id="MF_00134"/>
    </source>
</evidence>
<comment type="similarity">
    <text evidence="3 9">Belongs to the TrpC family.</text>
</comment>
<dbReference type="GO" id="GO:0000162">
    <property type="term" value="P:L-tryptophan biosynthetic process"/>
    <property type="evidence" value="ECO:0007669"/>
    <property type="project" value="UniProtKB-UniRule"/>
</dbReference>
<dbReference type="InterPro" id="IPR013798">
    <property type="entry name" value="Indole-3-glycerol_P_synth_dom"/>
</dbReference>
<dbReference type="Pfam" id="PF00218">
    <property type="entry name" value="IGPS"/>
    <property type="match status" value="1"/>
</dbReference>
<protein>
    <recommendedName>
        <fullName evidence="9">Indole-3-glycerol phosphate synthase</fullName>
        <shortName evidence="9">IGPS</shortName>
        <ecNumber evidence="9">4.1.1.48</ecNumber>
    </recommendedName>
</protein>
<dbReference type="PANTHER" id="PTHR22854:SF2">
    <property type="entry name" value="INDOLE-3-GLYCEROL-PHOSPHATE SYNTHASE"/>
    <property type="match status" value="1"/>
</dbReference>
<dbReference type="FunFam" id="3.20.20.70:FF:000024">
    <property type="entry name" value="Indole-3-glycerol phosphate synthase"/>
    <property type="match status" value="1"/>
</dbReference>
<reference evidence="11" key="1">
    <citation type="submission" date="2019-11" db="EMBL/GenBank/DDBJ databases">
        <authorList>
            <person name="Feng L."/>
        </authorList>
    </citation>
    <scope>NUCLEOTIDE SEQUENCE</scope>
    <source>
        <strain evidence="11">AcaccaeLFYP115</strain>
    </source>
</reference>
<keyword evidence="4 9" id="KW-0028">Amino-acid biosynthesis</keyword>
<name>A0A6N2R3D0_9FIRM</name>
<dbReference type="PROSITE" id="PS00614">
    <property type="entry name" value="IGPS"/>
    <property type="match status" value="1"/>
</dbReference>
<accession>A0A6N2R3D0</accession>
<dbReference type="EC" id="4.1.1.48" evidence="9"/>
<dbReference type="HAMAP" id="MF_00134_B">
    <property type="entry name" value="IGPS_B"/>
    <property type="match status" value="1"/>
</dbReference>
<evidence type="ECO:0000256" key="8">
    <source>
        <dbReference type="ARBA" id="ARBA00023239"/>
    </source>
</evidence>